<accession>A0AA35K1Z9</accession>
<name>A0AA35K1Z9_9SAUR</name>
<evidence type="ECO:0000313" key="1">
    <source>
        <dbReference type="EMBL" id="CAI5769429.1"/>
    </source>
</evidence>
<protein>
    <submittedName>
        <fullName evidence="1">Uncharacterized protein</fullName>
    </submittedName>
</protein>
<organism evidence="1 2">
    <name type="scientific">Podarcis lilfordi</name>
    <name type="common">Lilford's wall lizard</name>
    <dbReference type="NCBI Taxonomy" id="74358"/>
    <lineage>
        <taxon>Eukaryota</taxon>
        <taxon>Metazoa</taxon>
        <taxon>Chordata</taxon>
        <taxon>Craniata</taxon>
        <taxon>Vertebrata</taxon>
        <taxon>Euteleostomi</taxon>
        <taxon>Lepidosauria</taxon>
        <taxon>Squamata</taxon>
        <taxon>Bifurcata</taxon>
        <taxon>Unidentata</taxon>
        <taxon>Episquamata</taxon>
        <taxon>Laterata</taxon>
        <taxon>Lacertibaenia</taxon>
        <taxon>Lacertidae</taxon>
        <taxon>Podarcis</taxon>
    </lineage>
</organism>
<evidence type="ECO:0000313" key="2">
    <source>
        <dbReference type="Proteomes" id="UP001178461"/>
    </source>
</evidence>
<sequence length="79" mass="9441">MTFANAAKCERCLRLFVSTTRDYTETLIKMRNAIRPFGDNFSFERPVKYFKMPLAQDVPANDCFFRFQAQLESMLWMQR</sequence>
<keyword evidence="2" id="KW-1185">Reference proteome</keyword>
<reference evidence="1" key="1">
    <citation type="submission" date="2022-12" db="EMBL/GenBank/DDBJ databases">
        <authorList>
            <person name="Alioto T."/>
            <person name="Alioto T."/>
            <person name="Gomez Garrido J."/>
        </authorList>
    </citation>
    <scope>NUCLEOTIDE SEQUENCE</scope>
</reference>
<gene>
    <name evidence="1" type="ORF">PODLI_1B017689</name>
</gene>
<dbReference type="EMBL" id="OX395128">
    <property type="protein sequence ID" value="CAI5769429.1"/>
    <property type="molecule type" value="Genomic_DNA"/>
</dbReference>
<dbReference type="Proteomes" id="UP001178461">
    <property type="component" value="Chromosome 3"/>
</dbReference>
<proteinExistence type="predicted"/>
<dbReference type="AlphaFoldDB" id="A0AA35K1Z9"/>